<dbReference type="GeneID" id="90765383"/>
<gene>
    <name evidence="1" type="primary">yibB</name>
    <name evidence="1" type="ORF">E2566_20710</name>
</gene>
<proteinExistence type="predicted"/>
<protein>
    <submittedName>
        <fullName evidence="1">Protein YibB</fullName>
    </submittedName>
</protein>
<dbReference type="RefSeq" id="WP_107169080.1">
    <property type="nucleotide sequence ID" value="NZ_CP038498.1"/>
</dbReference>
<evidence type="ECO:0000313" key="1">
    <source>
        <dbReference type="EMBL" id="QJA22158.1"/>
    </source>
</evidence>
<dbReference type="Proteomes" id="UP000502681">
    <property type="component" value="Chromosome"/>
</dbReference>
<dbReference type="NCBIfam" id="NF008462">
    <property type="entry name" value="PRK11346.1"/>
    <property type="match status" value="1"/>
</dbReference>
<dbReference type="EMBL" id="CP038498">
    <property type="protein sequence ID" value="QJA22158.1"/>
    <property type="molecule type" value="Genomic_DNA"/>
</dbReference>
<dbReference type="InterPro" id="IPR011735">
    <property type="entry name" value="WlaTC/HtrL_glycosyltransf"/>
</dbReference>
<evidence type="ECO:0000313" key="2">
    <source>
        <dbReference type="Proteomes" id="UP000502681"/>
    </source>
</evidence>
<name>A0ABX6L746_9GAMM</name>
<dbReference type="Pfam" id="PF09612">
    <property type="entry name" value="HtrL_YibB"/>
    <property type="match status" value="1"/>
</dbReference>
<accession>A0ABX6L746</accession>
<organism evidence="1 2">
    <name type="scientific">Pectobacterium punjabense</name>
    <dbReference type="NCBI Taxonomy" id="2108399"/>
    <lineage>
        <taxon>Bacteria</taxon>
        <taxon>Pseudomonadati</taxon>
        <taxon>Pseudomonadota</taxon>
        <taxon>Gammaproteobacteria</taxon>
        <taxon>Enterobacterales</taxon>
        <taxon>Pectobacteriaceae</taxon>
        <taxon>Pectobacterium</taxon>
    </lineage>
</organism>
<keyword evidence="2" id="KW-1185">Reference proteome</keyword>
<sequence length="291" mass="34621">MAPSITIVTAFFDIGRGNWTPENGHTPYFHRTTDTYFEYFNNLARLDNKMVIFTSNEFKDRIKEIRGEKPTEIIVLDYKNKLNRLRNKVSKIQKSTEFKTKLNKEQSISPEYFSPDYVIVCNLKSYFVAKSISMGLIETDFAAWIDFGYCRNEKVLNGLTQWNYSFNREKIHFFTINKNLEVNSLDSVFDKMFNNEVFIIGGAIVGTKDKWDEFFNLVWRCQKLTLQEKIIDDDQGIFIMCYYKNKDLIQLNYLGKNNWFNLFRKYNQKSLFSKIEKFREKLLSHFFSTNP</sequence>
<reference evidence="1 2" key="1">
    <citation type="submission" date="2019-04" db="EMBL/GenBank/DDBJ databases">
        <title>Whole Genome Sequencing of Pectobacterium punjabense SS95.</title>
        <authorList>
            <person name="Sarfraz S."/>
            <person name="Oulghazi S."/>
            <person name="Roques C."/>
            <person name="Vandecasteele C."/>
            <person name="Faure D."/>
        </authorList>
    </citation>
    <scope>NUCLEOTIDE SEQUENCE [LARGE SCALE GENOMIC DNA]</scope>
    <source>
        <strain evidence="1 2">SS95</strain>
    </source>
</reference>
<dbReference type="NCBIfam" id="TIGR02192">
    <property type="entry name" value="HtrL_YibB"/>
    <property type="match status" value="1"/>
</dbReference>